<dbReference type="Proteomes" id="UP000219338">
    <property type="component" value="Unassembled WGS sequence"/>
</dbReference>
<proteinExistence type="predicted"/>
<evidence type="ECO:0000313" key="2">
    <source>
        <dbReference type="Proteomes" id="UP000219338"/>
    </source>
</evidence>
<reference evidence="2" key="1">
    <citation type="journal article" date="2017" name="Nat. Ecol. Evol.">
        <title>Genome expansion and lineage-specific genetic innovations in the forest pathogenic fungi Armillaria.</title>
        <authorList>
            <person name="Sipos G."/>
            <person name="Prasanna A.N."/>
            <person name="Walter M.C."/>
            <person name="O'Connor E."/>
            <person name="Balint B."/>
            <person name="Krizsan K."/>
            <person name="Kiss B."/>
            <person name="Hess J."/>
            <person name="Varga T."/>
            <person name="Slot J."/>
            <person name="Riley R."/>
            <person name="Boka B."/>
            <person name="Rigling D."/>
            <person name="Barry K."/>
            <person name="Lee J."/>
            <person name="Mihaltcheva S."/>
            <person name="LaButti K."/>
            <person name="Lipzen A."/>
            <person name="Waldron R."/>
            <person name="Moloney N.M."/>
            <person name="Sperisen C."/>
            <person name="Kredics L."/>
            <person name="Vagvoelgyi C."/>
            <person name="Patrignani A."/>
            <person name="Fitzpatrick D."/>
            <person name="Nagy I."/>
            <person name="Doyle S."/>
            <person name="Anderson J.B."/>
            <person name="Grigoriev I.V."/>
            <person name="Gueldener U."/>
            <person name="Muensterkoetter M."/>
            <person name="Nagy L.G."/>
        </authorList>
    </citation>
    <scope>NUCLEOTIDE SEQUENCE [LARGE SCALE GENOMIC DNA]</scope>
    <source>
        <strain evidence="2">C18/9</strain>
    </source>
</reference>
<dbReference type="EMBL" id="FUEG01000025">
    <property type="protein sequence ID" value="SJL14687.1"/>
    <property type="molecule type" value="Genomic_DNA"/>
</dbReference>
<dbReference type="AlphaFoldDB" id="A0A284S131"/>
<evidence type="ECO:0000313" key="1">
    <source>
        <dbReference type="EMBL" id="SJL14687.1"/>
    </source>
</evidence>
<name>A0A284S131_ARMOS</name>
<gene>
    <name evidence="1" type="ORF">ARMOST_18153</name>
</gene>
<accession>A0A284S131</accession>
<organism evidence="1 2">
    <name type="scientific">Armillaria ostoyae</name>
    <name type="common">Armillaria root rot fungus</name>
    <dbReference type="NCBI Taxonomy" id="47428"/>
    <lineage>
        <taxon>Eukaryota</taxon>
        <taxon>Fungi</taxon>
        <taxon>Dikarya</taxon>
        <taxon>Basidiomycota</taxon>
        <taxon>Agaricomycotina</taxon>
        <taxon>Agaricomycetes</taxon>
        <taxon>Agaricomycetidae</taxon>
        <taxon>Agaricales</taxon>
        <taxon>Marasmiineae</taxon>
        <taxon>Physalacriaceae</taxon>
        <taxon>Armillaria</taxon>
    </lineage>
</organism>
<keyword evidence="2" id="KW-1185">Reference proteome</keyword>
<sequence length="100" mass="11247">MLTTLSDVLRNTKCLCDLRVSNFPHDDSSTAGSILTLIFRSPTLTPRAQPRPEVSSLLPWNVSELDKAPMYSPEIPKWEIPAHLRFTLNARLGLGRTFEP</sequence>
<protein>
    <submittedName>
        <fullName evidence="1">Uncharacterized protein</fullName>
    </submittedName>
</protein>